<organism evidence="8 9">
    <name type="scientific">Stackebrandtia endophytica</name>
    <dbReference type="NCBI Taxonomy" id="1496996"/>
    <lineage>
        <taxon>Bacteria</taxon>
        <taxon>Bacillati</taxon>
        <taxon>Actinomycetota</taxon>
        <taxon>Actinomycetes</taxon>
        <taxon>Glycomycetales</taxon>
        <taxon>Glycomycetaceae</taxon>
        <taxon>Stackebrandtia</taxon>
    </lineage>
</organism>
<dbReference type="GO" id="GO:0003677">
    <property type="term" value="F:DNA binding"/>
    <property type="evidence" value="ECO:0007669"/>
    <property type="project" value="UniProtKB-KW"/>
</dbReference>
<evidence type="ECO:0000259" key="7">
    <source>
        <dbReference type="Pfam" id="PF08281"/>
    </source>
</evidence>
<dbReference type="RefSeq" id="WP_142039863.1">
    <property type="nucleotide sequence ID" value="NZ_JBHTGS010000001.1"/>
</dbReference>
<sequence length="172" mass="19888">MTTENEAEFREFVAAQLDHLCRFAFLLCRDWHRAEDTVQKSLTKLYLRWSRLNLSSPGAYARRIIANELREEHRRFWFQRERTSGRIPERASPDPGESSAVRLTVLDALAQLPKRQQLAVVLRHWEDLSVEQTAEIMDCSTGTVKSQTARGLQTLRGLLGYENPMQVEGAMR</sequence>
<evidence type="ECO:0000256" key="2">
    <source>
        <dbReference type="ARBA" id="ARBA00023015"/>
    </source>
</evidence>
<keyword evidence="2" id="KW-0805">Transcription regulation</keyword>
<evidence type="ECO:0000313" key="9">
    <source>
        <dbReference type="Proteomes" id="UP000317043"/>
    </source>
</evidence>
<dbReference type="EMBL" id="VFOW01000001">
    <property type="protein sequence ID" value="TQL77252.1"/>
    <property type="molecule type" value="Genomic_DNA"/>
</dbReference>
<dbReference type="Gene3D" id="1.10.1740.10">
    <property type="match status" value="1"/>
</dbReference>
<evidence type="ECO:0000256" key="4">
    <source>
        <dbReference type="ARBA" id="ARBA00023125"/>
    </source>
</evidence>
<proteinExistence type="inferred from homology"/>
<evidence type="ECO:0000256" key="5">
    <source>
        <dbReference type="ARBA" id="ARBA00023163"/>
    </source>
</evidence>
<keyword evidence="5" id="KW-0804">Transcription</keyword>
<dbReference type="Pfam" id="PF08281">
    <property type="entry name" value="Sigma70_r4_2"/>
    <property type="match status" value="1"/>
</dbReference>
<evidence type="ECO:0000256" key="1">
    <source>
        <dbReference type="ARBA" id="ARBA00010641"/>
    </source>
</evidence>
<dbReference type="SUPFAM" id="SSF88659">
    <property type="entry name" value="Sigma3 and sigma4 domains of RNA polymerase sigma factors"/>
    <property type="match status" value="1"/>
</dbReference>
<keyword evidence="3" id="KW-0731">Sigma factor</keyword>
<dbReference type="InterPro" id="IPR039425">
    <property type="entry name" value="RNA_pol_sigma-70-like"/>
</dbReference>
<dbReference type="InterPro" id="IPR013249">
    <property type="entry name" value="RNA_pol_sigma70_r4_t2"/>
</dbReference>
<accession>A0A543AXE5</accession>
<evidence type="ECO:0000256" key="3">
    <source>
        <dbReference type="ARBA" id="ARBA00023082"/>
    </source>
</evidence>
<dbReference type="SUPFAM" id="SSF88946">
    <property type="entry name" value="Sigma2 domain of RNA polymerase sigma factors"/>
    <property type="match status" value="1"/>
</dbReference>
<dbReference type="OrthoDB" id="2046835at2"/>
<evidence type="ECO:0000313" key="8">
    <source>
        <dbReference type="EMBL" id="TQL77252.1"/>
    </source>
</evidence>
<feature type="domain" description="RNA polymerase sigma factor 70 region 4 type 2" evidence="7">
    <location>
        <begin position="104"/>
        <end position="155"/>
    </location>
</feature>
<comment type="caution">
    <text evidence="8">The sequence shown here is derived from an EMBL/GenBank/DDBJ whole genome shotgun (WGS) entry which is preliminary data.</text>
</comment>
<name>A0A543AXE5_9ACTN</name>
<dbReference type="InterPro" id="IPR014325">
    <property type="entry name" value="RNA_pol_sigma-E_actinobac"/>
</dbReference>
<dbReference type="AlphaFoldDB" id="A0A543AXE5"/>
<reference evidence="8 9" key="1">
    <citation type="submission" date="2019-06" db="EMBL/GenBank/DDBJ databases">
        <title>Sequencing the genomes of 1000 actinobacteria strains.</title>
        <authorList>
            <person name="Klenk H.-P."/>
        </authorList>
    </citation>
    <scope>NUCLEOTIDE SEQUENCE [LARGE SCALE GENOMIC DNA]</scope>
    <source>
        <strain evidence="8 9">DSM 45928</strain>
    </source>
</reference>
<evidence type="ECO:0000259" key="6">
    <source>
        <dbReference type="Pfam" id="PF04542"/>
    </source>
</evidence>
<dbReference type="GO" id="GO:0006352">
    <property type="term" value="P:DNA-templated transcription initiation"/>
    <property type="evidence" value="ECO:0007669"/>
    <property type="project" value="InterPro"/>
</dbReference>
<dbReference type="Pfam" id="PF04542">
    <property type="entry name" value="Sigma70_r2"/>
    <property type="match status" value="1"/>
</dbReference>
<dbReference type="InterPro" id="IPR007627">
    <property type="entry name" value="RNA_pol_sigma70_r2"/>
</dbReference>
<dbReference type="NCBIfam" id="TIGR02983">
    <property type="entry name" value="SigE-fam_strep"/>
    <property type="match status" value="1"/>
</dbReference>
<dbReference type="InterPro" id="IPR036388">
    <property type="entry name" value="WH-like_DNA-bd_sf"/>
</dbReference>
<dbReference type="GO" id="GO:0016987">
    <property type="term" value="F:sigma factor activity"/>
    <property type="evidence" value="ECO:0007669"/>
    <property type="project" value="UniProtKB-KW"/>
</dbReference>
<comment type="similarity">
    <text evidence="1">Belongs to the sigma-70 factor family. ECF subfamily.</text>
</comment>
<dbReference type="InterPro" id="IPR014284">
    <property type="entry name" value="RNA_pol_sigma-70_dom"/>
</dbReference>
<dbReference type="InParanoid" id="A0A543AXE5"/>
<dbReference type="CDD" id="cd06171">
    <property type="entry name" value="Sigma70_r4"/>
    <property type="match status" value="1"/>
</dbReference>
<dbReference type="InterPro" id="IPR013324">
    <property type="entry name" value="RNA_pol_sigma_r3/r4-like"/>
</dbReference>
<gene>
    <name evidence="8" type="ORF">FB566_2806</name>
</gene>
<keyword evidence="9" id="KW-1185">Reference proteome</keyword>
<keyword evidence="4" id="KW-0238">DNA-binding</keyword>
<dbReference type="NCBIfam" id="TIGR02937">
    <property type="entry name" value="sigma70-ECF"/>
    <property type="match status" value="1"/>
</dbReference>
<dbReference type="Gene3D" id="1.10.10.10">
    <property type="entry name" value="Winged helix-like DNA-binding domain superfamily/Winged helix DNA-binding domain"/>
    <property type="match status" value="1"/>
</dbReference>
<dbReference type="InterPro" id="IPR013325">
    <property type="entry name" value="RNA_pol_sigma_r2"/>
</dbReference>
<dbReference type="Proteomes" id="UP000317043">
    <property type="component" value="Unassembled WGS sequence"/>
</dbReference>
<dbReference type="PANTHER" id="PTHR43133">
    <property type="entry name" value="RNA POLYMERASE ECF-TYPE SIGMA FACTO"/>
    <property type="match status" value="1"/>
</dbReference>
<dbReference type="PANTHER" id="PTHR43133:SF50">
    <property type="entry name" value="ECF RNA POLYMERASE SIGMA FACTOR SIGM"/>
    <property type="match status" value="1"/>
</dbReference>
<protein>
    <submittedName>
        <fullName evidence="8">RNA polymerase sigma-70 factor (Sigma-E family)</fullName>
    </submittedName>
</protein>
<feature type="domain" description="RNA polymerase sigma-70 region 2" evidence="6">
    <location>
        <begin position="15"/>
        <end position="75"/>
    </location>
</feature>